<sequence>MTVEETLKQRFTGLPSDQNAVDASCCKRCREYGSLEEMEFDENERVYATVAWKKNLRGEASWELIGLFHQDHGDVADLPEDPRRPCAVLEVTLEPSNALPRFGQIDGAAFTLGQVDVLDTAGVVARKTVAAD</sequence>
<evidence type="ECO:0000313" key="1">
    <source>
        <dbReference type="EMBL" id="ADQ69501.1"/>
    </source>
</evidence>
<gene>
    <name evidence="1" type="ordered locus">Hbor_37960</name>
    <name evidence="2" type="ORF">C499_19525</name>
</gene>
<dbReference type="EMBL" id="AOHT01000054">
    <property type="protein sequence ID" value="ELY23045.1"/>
    <property type="molecule type" value="Genomic_DNA"/>
</dbReference>
<reference evidence="3" key="1">
    <citation type="journal article" date="2009" name="Stand. Genomic Sci.">
        <title>Complete genome sequence of Halogeometricum borinquense type strain (PR3).</title>
        <authorList>
            <person name="Malfatti S."/>
            <person name="Tindall B.J."/>
            <person name="Schneider S."/>
            <person name="Fahnrich R."/>
            <person name="Lapidus A."/>
            <person name="Labuttii K."/>
            <person name="Copeland A."/>
            <person name="Glavina Del Rio T."/>
            <person name="Nolan M."/>
            <person name="Chen F."/>
            <person name="Lucas S."/>
            <person name="Tice H."/>
            <person name="Cheng J.F."/>
            <person name="Bruce D."/>
            <person name="Goodwin L."/>
            <person name="Pitluck S."/>
            <person name="Anderson I."/>
            <person name="Pati A."/>
            <person name="Ivanova N."/>
            <person name="Mavromatis K."/>
            <person name="Chen A."/>
            <person name="Palaniappan K."/>
            <person name="D'haeseleer P."/>
            <person name="Goker M."/>
            <person name="Bristow J."/>
            <person name="Eisen J.A."/>
            <person name="Markowitz V."/>
            <person name="Hugenholtz P."/>
            <person name="Kyrpides N.C."/>
            <person name="Klenk H.P."/>
            <person name="Chain P."/>
        </authorList>
    </citation>
    <scope>NUCLEOTIDE SEQUENCE [LARGE SCALE GENOMIC DNA]</scope>
    <source>
        <strain evidence="3">ATCC 700274 / DSM 11551 / JCM 10706 / KCTC 4070 / PR3</strain>
        <plasmid evidence="3">pHBOR05</plasmid>
    </source>
</reference>
<keyword evidence="3" id="KW-1185">Reference proteome</keyword>
<evidence type="ECO:0000313" key="2">
    <source>
        <dbReference type="EMBL" id="ELY23045.1"/>
    </source>
</evidence>
<keyword evidence="1" id="KW-0614">Plasmid</keyword>
<evidence type="ECO:0000313" key="3">
    <source>
        <dbReference type="Proteomes" id="UP000006663"/>
    </source>
</evidence>
<dbReference type="Proteomes" id="UP000011585">
    <property type="component" value="Unassembled WGS sequence"/>
</dbReference>
<dbReference type="HOGENOM" id="CLU_1912277_0_0_2"/>
<accession>E4NWT1</accession>
<dbReference type="EMBL" id="CP001695">
    <property type="protein sequence ID" value="ADQ69501.1"/>
    <property type="molecule type" value="Genomic_DNA"/>
</dbReference>
<geneLocation type="plasmid" evidence="1 3">
    <name>pHBOR05</name>
</geneLocation>
<dbReference type="RefSeq" id="WP_006057195.1">
    <property type="nucleotide sequence ID" value="NC_014737.1"/>
</dbReference>
<evidence type="ECO:0000313" key="4">
    <source>
        <dbReference type="Proteomes" id="UP000011585"/>
    </source>
</evidence>
<protein>
    <submittedName>
        <fullName evidence="1">Uncharacterized protein</fullName>
    </submittedName>
</protein>
<name>E4NWT1_HALBP</name>
<dbReference type="AlphaFoldDB" id="E4NWT1"/>
<reference evidence="2 4" key="3">
    <citation type="journal article" date="2014" name="PLoS Genet.">
        <title>Phylogenetically driven sequencing of extremely halophilic archaea reveals strategies for static and dynamic osmo-response.</title>
        <authorList>
            <person name="Becker E.A."/>
            <person name="Seitzer P.M."/>
            <person name="Tritt A."/>
            <person name="Larsen D."/>
            <person name="Krusor M."/>
            <person name="Yao A.I."/>
            <person name="Wu D."/>
            <person name="Madern D."/>
            <person name="Eisen J.A."/>
            <person name="Darling A.E."/>
            <person name="Facciotti M.T."/>
        </authorList>
    </citation>
    <scope>NUCLEOTIDE SEQUENCE [LARGE SCALE GENOMIC DNA]</scope>
    <source>
        <strain evidence="2 4">DSM 11551</strain>
    </source>
</reference>
<dbReference type="GeneID" id="9989619"/>
<proteinExistence type="predicted"/>
<dbReference type="KEGG" id="hbo:Hbor_37960"/>
<dbReference type="Proteomes" id="UP000006663">
    <property type="component" value="Plasmid pHBOR05"/>
</dbReference>
<organism evidence="1 3">
    <name type="scientific">Halogeometricum borinquense (strain ATCC 700274 / DSM 11551 / JCM 10706 / KCTC 4070 / PR3)</name>
    <dbReference type="NCBI Taxonomy" id="469382"/>
    <lineage>
        <taxon>Archaea</taxon>
        <taxon>Methanobacteriati</taxon>
        <taxon>Methanobacteriota</taxon>
        <taxon>Stenosarchaea group</taxon>
        <taxon>Halobacteria</taxon>
        <taxon>Halobacteriales</taxon>
        <taxon>Haloferacaceae</taxon>
        <taxon>Halogeometricum</taxon>
    </lineage>
</organism>
<reference evidence="1" key="2">
    <citation type="submission" date="2009-08" db="EMBL/GenBank/DDBJ databases">
        <title>The complete plasmid5 of Halogeometricum borinquense DSM 11551.</title>
        <authorList>
            <consortium name="US DOE Joint Genome Institute (JGI-PGF)"/>
            <person name="Lucas S."/>
            <person name="Copeland A."/>
            <person name="Lapidus A."/>
            <person name="Glavina del Rio T."/>
            <person name="Dalin E."/>
            <person name="Tice H."/>
            <person name="Bruce D."/>
            <person name="Goodwin L."/>
            <person name="Pitluck S."/>
            <person name="Kyrpides N."/>
            <person name="Mavromatis K."/>
            <person name="Mikhailova N."/>
            <person name="Anderson I."/>
            <person name="Brettin T."/>
            <person name="Detter J.C."/>
            <person name="Han C."/>
            <person name="Larimer F."/>
            <person name="Land M."/>
            <person name="Hauser L."/>
            <person name="Markowitz V."/>
            <person name="Cheng J.-F."/>
            <person name="Hugenholtz P."/>
            <person name="Woyke T."/>
            <person name="Wu D."/>
            <person name="Tindal B."/>
            <person name="Klenk H.-P."/>
            <person name="Eisen J.A."/>
        </authorList>
    </citation>
    <scope>NUCLEOTIDE SEQUENCE</scope>
    <source>
        <strain evidence="1">PR 3</strain>
        <plasmid evidence="1">pHBOR05</plasmid>
    </source>
</reference>